<gene>
    <name evidence="1" type="ORF">ON753_23180</name>
</gene>
<comment type="caution">
    <text evidence="1">The sequence shown here is derived from an EMBL/GenBank/DDBJ whole genome shotgun (WGS) entry which is preliminary data.</text>
</comment>
<evidence type="ECO:0000313" key="2">
    <source>
        <dbReference type="Proteomes" id="UP001300261"/>
    </source>
</evidence>
<name>A0ABT3R7F5_9HYPH</name>
<evidence type="ECO:0000313" key="1">
    <source>
        <dbReference type="EMBL" id="MCX2725229.1"/>
    </source>
</evidence>
<keyword evidence="2" id="KW-1185">Reference proteome</keyword>
<proteinExistence type="predicted"/>
<dbReference type="RefSeq" id="WP_265965975.1">
    <property type="nucleotide sequence ID" value="NZ_JAPEVI010000003.1"/>
</dbReference>
<protein>
    <submittedName>
        <fullName evidence="1">Uncharacterized protein</fullName>
    </submittedName>
</protein>
<organism evidence="1 2">
    <name type="scientific">Roseibium salinum</name>
    <dbReference type="NCBI Taxonomy" id="1604349"/>
    <lineage>
        <taxon>Bacteria</taxon>
        <taxon>Pseudomonadati</taxon>
        <taxon>Pseudomonadota</taxon>
        <taxon>Alphaproteobacteria</taxon>
        <taxon>Hyphomicrobiales</taxon>
        <taxon>Stappiaceae</taxon>
        <taxon>Roseibium</taxon>
    </lineage>
</organism>
<dbReference type="Proteomes" id="UP001300261">
    <property type="component" value="Unassembled WGS sequence"/>
</dbReference>
<dbReference type="EMBL" id="JAPEVI010000003">
    <property type="protein sequence ID" value="MCX2725229.1"/>
    <property type="molecule type" value="Genomic_DNA"/>
</dbReference>
<accession>A0ABT3R7F5</accession>
<reference evidence="1 2" key="1">
    <citation type="journal article" date="2016" name="Int. J. Syst. Evol. Microbiol.">
        <title>Labrenzia salina sp. nov., isolated from the rhizosphere of the halophyte Arthrocnemum macrostachyum.</title>
        <authorList>
            <person name="Camacho M."/>
            <person name="Redondo-Gomez S."/>
            <person name="Rodriguez-Llorente I."/>
            <person name="Rohde M."/>
            <person name="Sproer C."/>
            <person name="Schumann P."/>
            <person name="Klenk H.P."/>
            <person name="Montero-Calasanz M.D.C."/>
        </authorList>
    </citation>
    <scope>NUCLEOTIDE SEQUENCE [LARGE SCALE GENOMIC DNA]</scope>
    <source>
        <strain evidence="1 2">DSM 29163</strain>
    </source>
</reference>
<sequence>MTATIAKNGFCPREEIVPDSRPDANVRPVYLGIFAEDMKHSEYGIPAKTAYFGGSALNRAPTATASFCEQKAARAGRLPPAGPVQEAA</sequence>